<evidence type="ECO:0000313" key="7">
    <source>
        <dbReference type="EMBL" id="KZM34280.1"/>
    </source>
</evidence>
<dbReference type="InterPro" id="IPR036513">
    <property type="entry name" value="STAS_dom_sf"/>
</dbReference>
<protein>
    <submittedName>
        <fullName evidence="7">Putative sulfate transporterc</fullName>
    </submittedName>
</protein>
<evidence type="ECO:0000313" key="8">
    <source>
        <dbReference type="Proteomes" id="UP000076447"/>
    </source>
</evidence>
<keyword evidence="2 5" id="KW-0812">Transmembrane</keyword>
<dbReference type="PANTHER" id="PTHR11814">
    <property type="entry name" value="SULFATE TRANSPORTER"/>
    <property type="match status" value="1"/>
</dbReference>
<dbReference type="InterPro" id="IPR001902">
    <property type="entry name" value="SLC26A/SulP_fam"/>
</dbReference>
<dbReference type="PATRIC" id="fig|43678.3.peg.3269"/>
<evidence type="ECO:0000256" key="3">
    <source>
        <dbReference type="ARBA" id="ARBA00022989"/>
    </source>
</evidence>
<sequence>MRVRPVRAARAWWDRVRPAEGGFWQSAGAGVPGAVGGVPDGMAAATLVGVNPIHGLYATAVGRIAGGLTVDSQLMIVTTTSAAALAAGSALVDVAPEDRLTSLVLLTTLAGALMVVAGLCGLGRLTGFVSHSVMTGFLTGVSVNILLGQLDALTGTRPEGSLAIVQAWHVLRSPGTWDVPTVVVGVGSVLLLVLLARTRLAPFAAVVALVVASVGVWLLHAGSVELVSDSGAIPVGLPVPALPELGNFTLDVAVGAFAVAAIVLVQGAGVAESVPNPGGRRASPDRNFIGQGVANLAVGFMRGIPVGGSVGQTAVSTSAGARDRWAGIMSGVWVLVVLVALSGPVGAIPTATLAAVLAVASVGSIRLSAMATAWRTGSQSQVAMATTFLATLLLPVAAAVGIGAALSILLQANRESQDLRIVRLVPLDGGHYREEPVSRRLQERTVTVLDVYGSLFYAGARSLDAALPEPGSARDTVVVLRLRGRASLGATAFTVLAHYADRLGEHGGRLYVSGVDAALAAKFRTVIDVRLHERIEVFPARAVLGESTADAMRHAEAWLVRGVETAPVPVVRPDGPVKRWWSRVRGALRRG</sequence>
<feature type="transmembrane region" description="Helical" evidence="5">
    <location>
        <begin position="100"/>
        <end position="121"/>
    </location>
</feature>
<evidence type="ECO:0000256" key="2">
    <source>
        <dbReference type="ARBA" id="ARBA00022692"/>
    </source>
</evidence>
<dbReference type="RefSeq" id="WP_082849124.1">
    <property type="nucleotide sequence ID" value="NZ_LRIE01000081.1"/>
</dbReference>
<dbReference type="OrthoDB" id="9771198at2"/>
<feature type="transmembrane region" description="Helical" evidence="5">
    <location>
        <begin position="179"/>
        <end position="196"/>
    </location>
</feature>
<feature type="transmembrane region" description="Helical" evidence="5">
    <location>
        <begin position="252"/>
        <end position="271"/>
    </location>
</feature>
<dbReference type="STRING" id="43678.OJAG_31120"/>
<comment type="caution">
    <text evidence="7">The sequence shown here is derived from an EMBL/GenBank/DDBJ whole genome shotgun (WGS) entry which is preliminary data.</text>
</comment>
<dbReference type="GO" id="GO:0055085">
    <property type="term" value="P:transmembrane transport"/>
    <property type="evidence" value="ECO:0007669"/>
    <property type="project" value="InterPro"/>
</dbReference>
<feature type="transmembrane region" description="Helical" evidence="5">
    <location>
        <begin position="128"/>
        <end position="147"/>
    </location>
</feature>
<comment type="subcellular location">
    <subcellularLocation>
        <location evidence="1">Membrane</location>
        <topology evidence="1">Multi-pass membrane protein</topology>
    </subcellularLocation>
</comment>
<dbReference type="GO" id="GO:0016020">
    <property type="term" value="C:membrane"/>
    <property type="evidence" value="ECO:0007669"/>
    <property type="project" value="UniProtKB-SubCell"/>
</dbReference>
<keyword evidence="4 5" id="KW-0472">Membrane</keyword>
<dbReference type="EMBL" id="LRIE01000081">
    <property type="protein sequence ID" value="KZM34280.1"/>
    <property type="molecule type" value="Genomic_DNA"/>
</dbReference>
<organism evidence="7 8">
    <name type="scientific">Oerskovia enterophila</name>
    <dbReference type="NCBI Taxonomy" id="43678"/>
    <lineage>
        <taxon>Bacteria</taxon>
        <taxon>Bacillati</taxon>
        <taxon>Actinomycetota</taxon>
        <taxon>Actinomycetes</taxon>
        <taxon>Micrococcales</taxon>
        <taxon>Cellulomonadaceae</taxon>
        <taxon>Oerskovia</taxon>
    </lineage>
</organism>
<feature type="transmembrane region" description="Helical" evidence="5">
    <location>
        <begin position="382"/>
        <end position="410"/>
    </location>
</feature>
<evidence type="ECO:0000259" key="6">
    <source>
        <dbReference type="PROSITE" id="PS50801"/>
    </source>
</evidence>
<gene>
    <name evidence="7" type="ORF">OJAG_31120</name>
</gene>
<dbReference type="InterPro" id="IPR002645">
    <property type="entry name" value="STAS_dom"/>
</dbReference>
<feature type="domain" description="STAS" evidence="6">
    <location>
        <begin position="446"/>
        <end position="551"/>
    </location>
</feature>
<dbReference type="InterPro" id="IPR011547">
    <property type="entry name" value="SLC26A/SulP_dom"/>
</dbReference>
<dbReference type="Pfam" id="PF00916">
    <property type="entry name" value="Sulfate_transp"/>
    <property type="match status" value="1"/>
</dbReference>
<feature type="transmembrane region" description="Helical" evidence="5">
    <location>
        <begin position="332"/>
        <end position="362"/>
    </location>
</feature>
<reference evidence="7 8" key="1">
    <citation type="submission" date="2016-01" db="EMBL/GenBank/DDBJ databases">
        <title>Genome sequence of Oerskovia enterophila VJag, an agar and cellulose degrading bacterium.</title>
        <authorList>
            <person name="Poehlein A."/>
            <person name="Jag V."/>
            <person name="Bengelsdorf F."/>
            <person name="Duerre P."/>
            <person name="Daniel R."/>
        </authorList>
    </citation>
    <scope>NUCLEOTIDE SEQUENCE [LARGE SCALE GENOMIC DNA]</scope>
    <source>
        <strain evidence="7 8">VJag</strain>
    </source>
</reference>
<dbReference type="AlphaFoldDB" id="A0A163QL26"/>
<dbReference type="Gene3D" id="3.30.750.24">
    <property type="entry name" value="STAS domain"/>
    <property type="match status" value="1"/>
</dbReference>
<evidence type="ECO:0000256" key="5">
    <source>
        <dbReference type="SAM" id="Phobius"/>
    </source>
</evidence>
<dbReference type="Proteomes" id="UP000076447">
    <property type="component" value="Unassembled WGS sequence"/>
</dbReference>
<proteinExistence type="predicted"/>
<feature type="transmembrane region" description="Helical" evidence="5">
    <location>
        <begin position="203"/>
        <end position="220"/>
    </location>
</feature>
<evidence type="ECO:0000256" key="4">
    <source>
        <dbReference type="ARBA" id="ARBA00023136"/>
    </source>
</evidence>
<accession>A0A163QL26</accession>
<dbReference type="PROSITE" id="PS50801">
    <property type="entry name" value="STAS"/>
    <property type="match status" value="1"/>
</dbReference>
<evidence type="ECO:0000256" key="1">
    <source>
        <dbReference type="ARBA" id="ARBA00004141"/>
    </source>
</evidence>
<feature type="transmembrane region" description="Helical" evidence="5">
    <location>
        <begin position="74"/>
        <end position="94"/>
    </location>
</feature>
<dbReference type="SUPFAM" id="SSF52091">
    <property type="entry name" value="SpoIIaa-like"/>
    <property type="match status" value="1"/>
</dbReference>
<name>A0A163QL26_9CELL</name>
<keyword evidence="3 5" id="KW-1133">Transmembrane helix</keyword>